<dbReference type="InterPro" id="IPR014710">
    <property type="entry name" value="RmlC-like_jellyroll"/>
</dbReference>
<dbReference type="InterPro" id="IPR010982">
    <property type="entry name" value="Lambda_DNA-bd_dom_sf"/>
</dbReference>
<evidence type="ECO:0000256" key="2">
    <source>
        <dbReference type="ARBA" id="ARBA00023125"/>
    </source>
</evidence>
<dbReference type="CDD" id="cd02209">
    <property type="entry name" value="cupin_XRE_C"/>
    <property type="match status" value="1"/>
</dbReference>
<feature type="domain" description="HTH cro/C1-type" evidence="4">
    <location>
        <begin position="10"/>
        <end position="64"/>
    </location>
</feature>
<dbReference type="SMART" id="SM00530">
    <property type="entry name" value="HTH_XRE"/>
    <property type="match status" value="1"/>
</dbReference>
<name>A0A2T5HII1_9RHOB</name>
<protein>
    <submittedName>
        <fullName evidence="5">XRE family transcriptional regulator</fullName>
    </submittedName>
</protein>
<evidence type="ECO:0000256" key="3">
    <source>
        <dbReference type="ARBA" id="ARBA00023163"/>
    </source>
</evidence>
<organism evidence="5 6">
    <name type="scientific">Celeribacter persicus</name>
    <dbReference type="NCBI Taxonomy" id="1651082"/>
    <lineage>
        <taxon>Bacteria</taxon>
        <taxon>Pseudomonadati</taxon>
        <taxon>Pseudomonadota</taxon>
        <taxon>Alphaproteobacteria</taxon>
        <taxon>Rhodobacterales</taxon>
        <taxon>Roseobacteraceae</taxon>
        <taxon>Celeribacter</taxon>
    </lineage>
</organism>
<evidence type="ECO:0000256" key="1">
    <source>
        <dbReference type="ARBA" id="ARBA00023015"/>
    </source>
</evidence>
<dbReference type="SUPFAM" id="SSF47413">
    <property type="entry name" value="lambda repressor-like DNA-binding domains"/>
    <property type="match status" value="1"/>
</dbReference>
<dbReference type="PANTHER" id="PTHR46797">
    <property type="entry name" value="HTH-TYPE TRANSCRIPTIONAL REGULATOR"/>
    <property type="match status" value="1"/>
</dbReference>
<accession>A0A2T5HII1</accession>
<dbReference type="InterPro" id="IPR011051">
    <property type="entry name" value="RmlC_Cupin_sf"/>
</dbReference>
<gene>
    <name evidence="5" type="ORF">C8N42_108124</name>
</gene>
<dbReference type="SUPFAM" id="SSF51182">
    <property type="entry name" value="RmlC-like cupins"/>
    <property type="match status" value="1"/>
</dbReference>
<dbReference type="GO" id="GO:0003677">
    <property type="term" value="F:DNA binding"/>
    <property type="evidence" value="ECO:0007669"/>
    <property type="project" value="UniProtKB-KW"/>
</dbReference>
<proteinExistence type="predicted"/>
<dbReference type="Gene3D" id="1.10.260.40">
    <property type="entry name" value="lambda repressor-like DNA-binding domains"/>
    <property type="match status" value="1"/>
</dbReference>
<evidence type="ECO:0000313" key="6">
    <source>
        <dbReference type="Proteomes" id="UP000244077"/>
    </source>
</evidence>
<dbReference type="CDD" id="cd00093">
    <property type="entry name" value="HTH_XRE"/>
    <property type="match status" value="1"/>
</dbReference>
<dbReference type="Pfam" id="PF01381">
    <property type="entry name" value="HTH_3"/>
    <property type="match status" value="1"/>
</dbReference>
<comment type="caution">
    <text evidence="5">The sequence shown here is derived from an EMBL/GenBank/DDBJ whole genome shotgun (WGS) entry which is preliminary data.</text>
</comment>
<keyword evidence="1" id="KW-0805">Transcription regulation</keyword>
<reference evidence="5 6" key="1">
    <citation type="submission" date="2018-04" db="EMBL/GenBank/DDBJ databases">
        <title>Genomic Encyclopedia of Archaeal and Bacterial Type Strains, Phase II (KMG-II): from individual species to whole genera.</title>
        <authorList>
            <person name="Goeker M."/>
        </authorList>
    </citation>
    <scope>NUCLEOTIDE SEQUENCE [LARGE SCALE GENOMIC DNA]</scope>
    <source>
        <strain evidence="5 6">DSM 100434</strain>
    </source>
</reference>
<dbReference type="PROSITE" id="PS50943">
    <property type="entry name" value="HTH_CROC1"/>
    <property type="match status" value="1"/>
</dbReference>
<dbReference type="Gene3D" id="2.60.120.10">
    <property type="entry name" value="Jelly Rolls"/>
    <property type="match status" value="1"/>
</dbReference>
<dbReference type="Proteomes" id="UP000244077">
    <property type="component" value="Unassembled WGS sequence"/>
</dbReference>
<keyword evidence="2" id="KW-0238">DNA-binding</keyword>
<dbReference type="GO" id="GO:0003700">
    <property type="term" value="F:DNA-binding transcription factor activity"/>
    <property type="evidence" value="ECO:0007669"/>
    <property type="project" value="TreeGrafter"/>
</dbReference>
<dbReference type="PANTHER" id="PTHR46797:SF23">
    <property type="entry name" value="HTH-TYPE TRANSCRIPTIONAL REGULATOR SUTR"/>
    <property type="match status" value="1"/>
</dbReference>
<dbReference type="OrthoDB" id="189170at2"/>
<sequence length="187" mass="20440">MSEEKIQINLKAARMRAGLSLARTAEMTGVSKAMLGQIERGESSPTLATLWKIAKGFHLPLTAFLEDRVQTTGSFTPALPHPKALGATIGYQTVFPFDPVFGSETFLMTLEPGQSHVSEPHDSGVVEDVFVTRGAMEVLRDGDWQVLRSGDGLRFAADQPHGYRNLTGEIAQFHNTIHYPRTSLSDG</sequence>
<dbReference type="InterPro" id="IPR013096">
    <property type="entry name" value="Cupin_2"/>
</dbReference>
<keyword evidence="6" id="KW-1185">Reference proteome</keyword>
<evidence type="ECO:0000313" key="5">
    <source>
        <dbReference type="EMBL" id="PTQ71346.1"/>
    </source>
</evidence>
<keyword evidence="3" id="KW-0804">Transcription</keyword>
<dbReference type="RefSeq" id="WP_107816826.1">
    <property type="nucleotide sequence ID" value="NZ_QAOH01000008.1"/>
</dbReference>
<dbReference type="GO" id="GO:0005829">
    <property type="term" value="C:cytosol"/>
    <property type="evidence" value="ECO:0007669"/>
    <property type="project" value="TreeGrafter"/>
</dbReference>
<dbReference type="AlphaFoldDB" id="A0A2T5HII1"/>
<dbReference type="InterPro" id="IPR001387">
    <property type="entry name" value="Cro/C1-type_HTH"/>
</dbReference>
<evidence type="ECO:0000259" key="4">
    <source>
        <dbReference type="PROSITE" id="PS50943"/>
    </source>
</evidence>
<dbReference type="EMBL" id="QAOH01000008">
    <property type="protein sequence ID" value="PTQ71346.1"/>
    <property type="molecule type" value="Genomic_DNA"/>
</dbReference>
<dbReference type="InterPro" id="IPR050807">
    <property type="entry name" value="TransReg_Diox_bact_type"/>
</dbReference>
<dbReference type="Pfam" id="PF07883">
    <property type="entry name" value="Cupin_2"/>
    <property type="match status" value="1"/>
</dbReference>